<comment type="caution">
    <text evidence="2">The sequence shown here is derived from an EMBL/GenBank/DDBJ whole genome shotgun (WGS) entry which is preliminary data.</text>
</comment>
<dbReference type="InterPro" id="IPR029063">
    <property type="entry name" value="SAM-dependent_MTases_sf"/>
</dbReference>
<name>A0ABW7KFK7_9NOCA</name>
<sequence>MSTTTVRLDPLEPCLRGEWTHDDVTVRRVADYPLPEHPVQPGLSDSVRTPHFQVFRDLRGLTIVHSLTVANLSDELATIVADELDAPGYIDGEREFQLVLVGLIRSTVPGAIESWRYFYRRSIERLEDGSASFAAVHEHAEALIVGRELLDLGSCFGFFPLRVAARDIRDFKVTASDLIGDTMRLLDRVAVDLGRPLQTLTCDAREVPLPSRSADTVTAIHLLEHLDRTTAIEVLDEAIRLARRRVVVAVPFEGEPRECFGHIQAFDLASLRNLGRAVARMHSGITVEVHEHHGGWLILDRSR</sequence>
<accession>A0ABW7KFK7</accession>
<evidence type="ECO:0000313" key="5">
    <source>
        <dbReference type="Proteomes" id="UP001609219"/>
    </source>
</evidence>
<evidence type="ECO:0000313" key="2">
    <source>
        <dbReference type="EMBL" id="MFH5232020.1"/>
    </source>
</evidence>
<keyword evidence="5" id="KW-1185">Reference proteome</keyword>
<evidence type="ECO:0000313" key="4">
    <source>
        <dbReference type="Proteomes" id="UP001609176"/>
    </source>
</evidence>
<protein>
    <submittedName>
        <fullName evidence="2">Mycofactocin oligosaccharide methyltransferase MftM</fullName>
    </submittedName>
</protein>
<reference evidence="4 5" key="1">
    <citation type="submission" date="2024-10" db="EMBL/GenBank/DDBJ databases">
        <authorList>
            <person name="Riesco R."/>
        </authorList>
    </citation>
    <scope>NUCLEOTIDE SEQUENCE [LARGE SCALE GENOMIC DNA]</scope>
    <source>
        <strain evidence="3 4">NCIMB 15448</strain>
        <strain evidence="2 5">NCIMB 15450</strain>
    </source>
</reference>
<dbReference type="Proteomes" id="UP001609219">
    <property type="component" value="Unassembled WGS sequence"/>
</dbReference>
<organism evidence="2 5">
    <name type="scientific">Antrihabitans spumae</name>
    <dbReference type="NCBI Taxonomy" id="3373370"/>
    <lineage>
        <taxon>Bacteria</taxon>
        <taxon>Bacillati</taxon>
        <taxon>Actinomycetota</taxon>
        <taxon>Actinomycetes</taxon>
        <taxon>Mycobacteriales</taxon>
        <taxon>Nocardiaceae</taxon>
        <taxon>Antrihabitans</taxon>
    </lineage>
</organism>
<dbReference type="NCBIfam" id="NF041255">
    <property type="entry name" value="mycofact_MftM"/>
    <property type="match status" value="1"/>
</dbReference>
<dbReference type="EMBL" id="JBIMSP010000065">
    <property type="protein sequence ID" value="MFH5245210.1"/>
    <property type="molecule type" value="Genomic_DNA"/>
</dbReference>
<feature type="domain" description="Methyltransferase" evidence="1">
    <location>
        <begin position="150"/>
        <end position="243"/>
    </location>
</feature>
<dbReference type="RefSeq" id="WP_395126094.1">
    <property type="nucleotide sequence ID" value="NZ_JBIMSN010000128.1"/>
</dbReference>
<proteinExistence type="predicted"/>
<dbReference type="Pfam" id="PF13649">
    <property type="entry name" value="Methyltransf_25"/>
    <property type="match status" value="1"/>
</dbReference>
<dbReference type="Proteomes" id="UP001609176">
    <property type="component" value="Unassembled WGS sequence"/>
</dbReference>
<dbReference type="GO" id="GO:0008168">
    <property type="term" value="F:methyltransferase activity"/>
    <property type="evidence" value="ECO:0007669"/>
    <property type="project" value="UniProtKB-KW"/>
</dbReference>
<dbReference type="Gene3D" id="3.40.50.150">
    <property type="entry name" value="Vaccinia Virus protein VP39"/>
    <property type="match status" value="1"/>
</dbReference>
<keyword evidence="2" id="KW-0808">Transferase</keyword>
<dbReference type="GO" id="GO:0032259">
    <property type="term" value="P:methylation"/>
    <property type="evidence" value="ECO:0007669"/>
    <property type="project" value="UniProtKB-KW"/>
</dbReference>
<evidence type="ECO:0000313" key="3">
    <source>
        <dbReference type="EMBL" id="MFH5245210.1"/>
    </source>
</evidence>
<gene>
    <name evidence="2" type="primary">mftM</name>
    <name evidence="3" type="ORF">ACHIPV_25515</name>
    <name evidence="2" type="ORF">ACHIRB_26125</name>
</gene>
<dbReference type="EMBL" id="JBIMSN010000128">
    <property type="protein sequence ID" value="MFH5232020.1"/>
    <property type="molecule type" value="Genomic_DNA"/>
</dbReference>
<evidence type="ECO:0000259" key="1">
    <source>
        <dbReference type="Pfam" id="PF13649"/>
    </source>
</evidence>
<dbReference type="SUPFAM" id="SSF53335">
    <property type="entry name" value="S-adenosyl-L-methionine-dependent methyltransferases"/>
    <property type="match status" value="1"/>
</dbReference>
<dbReference type="InterPro" id="IPR041698">
    <property type="entry name" value="Methyltransf_25"/>
</dbReference>
<keyword evidence="2" id="KW-0489">Methyltransferase</keyword>